<sequence>MNILWHAQVAGGLCDARGVDLDAFGKVDINELDCHVLFPSGATWNSFVPIWKNSPDFYVDDDPVEDNNATPLVMSGNMVPHAENESRPLLL</sequence>
<gene>
    <name evidence="1" type="ORF">J1N35_018440</name>
</gene>
<evidence type="ECO:0000313" key="2">
    <source>
        <dbReference type="Proteomes" id="UP000828251"/>
    </source>
</evidence>
<proteinExistence type="predicted"/>
<dbReference type="AlphaFoldDB" id="A0A9D3VQP1"/>
<dbReference type="Proteomes" id="UP000828251">
    <property type="component" value="Unassembled WGS sequence"/>
</dbReference>
<evidence type="ECO:0000313" key="1">
    <source>
        <dbReference type="EMBL" id="KAH1091183.1"/>
    </source>
</evidence>
<organism evidence="1 2">
    <name type="scientific">Gossypium stocksii</name>
    <dbReference type="NCBI Taxonomy" id="47602"/>
    <lineage>
        <taxon>Eukaryota</taxon>
        <taxon>Viridiplantae</taxon>
        <taxon>Streptophyta</taxon>
        <taxon>Embryophyta</taxon>
        <taxon>Tracheophyta</taxon>
        <taxon>Spermatophyta</taxon>
        <taxon>Magnoliopsida</taxon>
        <taxon>eudicotyledons</taxon>
        <taxon>Gunneridae</taxon>
        <taxon>Pentapetalae</taxon>
        <taxon>rosids</taxon>
        <taxon>malvids</taxon>
        <taxon>Malvales</taxon>
        <taxon>Malvaceae</taxon>
        <taxon>Malvoideae</taxon>
        <taxon>Gossypium</taxon>
    </lineage>
</organism>
<name>A0A9D3VQP1_9ROSI</name>
<dbReference type="OrthoDB" id="10433187at2759"/>
<comment type="caution">
    <text evidence="1">The sequence shown here is derived from an EMBL/GenBank/DDBJ whole genome shotgun (WGS) entry which is preliminary data.</text>
</comment>
<reference evidence="1 2" key="1">
    <citation type="journal article" date="2021" name="Plant Biotechnol. J.">
        <title>Multi-omics assisted identification of the key and species-specific regulatory components of drought-tolerant mechanisms in Gossypium stocksii.</title>
        <authorList>
            <person name="Yu D."/>
            <person name="Ke L."/>
            <person name="Zhang D."/>
            <person name="Wu Y."/>
            <person name="Sun Y."/>
            <person name="Mei J."/>
            <person name="Sun J."/>
            <person name="Sun Y."/>
        </authorList>
    </citation>
    <scope>NUCLEOTIDE SEQUENCE [LARGE SCALE GENOMIC DNA]</scope>
    <source>
        <strain evidence="2">cv. E1</strain>
        <tissue evidence="1">Leaf</tissue>
    </source>
</reference>
<accession>A0A9D3VQP1</accession>
<keyword evidence="2" id="KW-1185">Reference proteome</keyword>
<protein>
    <submittedName>
        <fullName evidence="1">Uncharacterized protein</fullName>
    </submittedName>
</protein>
<dbReference type="EMBL" id="JAIQCV010000006">
    <property type="protein sequence ID" value="KAH1091183.1"/>
    <property type="molecule type" value="Genomic_DNA"/>
</dbReference>